<gene>
    <name evidence="2" type="ORF">C7381_10848</name>
</gene>
<protein>
    <submittedName>
        <fullName evidence="2">Putative cofD-like protein</fullName>
    </submittedName>
</protein>
<evidence type="ECO:0000313" key="3">
    <source>
        <dbReference type="Proteomes" id="UP000245793"/>
    </source>
</evidence>
<proteinExistence type="predicted"/>
<accession>A0A2U1E1S6</accession>
<sequence length="312" mass="33945">MIKLAAIGGGTGLSVLLNGLKKKFEVSAIVTVGDNGGGSGILREDLNMLPPGDIRNCLLALSEAPDDLRKLLSYRFEDGSLKGQSLGNLIIAGMVKSEGSFENGIQVVSNVLNLKGKVYPVTIDNMDLCAVLTDGVQVRGESEIAIFALKRKAGIKELSLMNHVNISEHAKEAISSADVVTLGPGSLYTSVICNLLVDGVREALKDKKIVYIANVMTQPEETNGYTLYHHVEEVERYLGREIDFVLANDVLPKRELIEKYSFEGSIPVVVTNEDREILNTKLITGEFLEVKSGYVRSNSKNITDTLSELFDV</sequence>
<dbReference type="EMBL" id="QEKV01000008">
    <property type="protein sequence ID" value="PVY93914.1"/>
    <property type="molecule type" value="Genomic_DNA"/>
</dbReference>
<dbReference type="PANTHER" id="PTHR30135">
    <property type="entry name" value="UNCHARACTERIZED PROTEIN YVCK-RELATED"/>
    <property type="match status" value="1"/>
</dbReference>
<dbReference type="InterPro" id="IPR002882">
    <property type="entry name" value="CofD"/>
</dbReference>
<keyword evidence="3" id="KW-1185">Reference proteome</keyword>
<dbReference type="CDD" id="cd07187">
    <property type="entry name" value="YvcK_like"/>
    <property type="match status" value="1"/>
</dbReference>
<dbReference type="Pfam" id="PF01933">
    <property type="entry name" value="CofD"/>
    <property type="match status" value="1"/>
</dbReference>
<name>A0A2U1E1S6_9FIRM</name>
<dbReference type="Gene3D" id="3.40.50.10680">
    <property type="entry name" value="CofD-like domains"/>
    <property type="match status" value="1"/>
</dbReference>
<keyword evidence="1" id="KW-0963">Cytoplasm</keyword>
<dbReference type="InterPro" id="IPR010119">
    <property type="entry name" value="Gluconeogen_factor"/>
</dbReference>
<dbReference type="RefSeq" id="WP_052085364.1">
    <property type="nucleotide sequence ID" value="NZ_QEKV01000008.1"/>
</dbReference>
<dbReference type="GO" id="GO:0043743">
    <property type="term" value="F:LPPG:FO 2-phospho-L-lactate transferase activity"/>
    <property type="evidence" value="ECO:0007669"/>
    <property type="project" value="InterPro"/>
</dbReference>
<dbReference type="NCBIfam" id="TIGR01826">
    <property type="entry name" value="CofD_related"/>
    <property type="match status" value="1"/>
</dbReference>
<evidence type="ECO:0000313" key="2">
    <source>
        <dbReference type="EMBL" id="PVY93914.1"/>
    </source>
</evidence>
<dbReference type="PANTHER" id="PTHR30135:SF3">
    <property type="entry name" value="GLUCONEOGENESIS FACTOR-RELATED"/>
    <property type="match status" value="1"/>
</dbReference>
<reference evidence="2 3" key="1">
    <citation type="submission" date="2018-04" db="EMBL/GenBank/DDBJ databases">
        <title>Genomic Encyclopedia of Type Strains, Phase IV (KMG-IV): sequencing the most valuable type-strain genomes for metagenomic binning, comparative biology and taxonomic classification.</title>
        <authorList>
            <person name="Goeker M."/>
        </authorList>
    </citation>
    <scope>NUCLEOTIDE SEQUENCE [LARGE SCALE GENOMIC DNA]</scope>
    <source>
        <strain evidence="2 3">DSM 20705</strain>
    </source>
</reference>
<dbReference type="SUPFAM" id="SSF142338">
    <property type="entry name" value="CofD-like"/>
    <property type="match status" value="1"/>
</dbReference>
<dbReference type="Proteomes" id="UP000245793">
    <property type="component" value="Unassembled WGS sequence"/>
</dbReference>
<dbReference type="AlphaFoldDB" id="A0A2U1E1S6"/>
<evidence type="ECO:0000256" key="1">
    <source>
        <dbReference type="ARBA" id="ARBA00022490"/>
    </source>
</evidence>
<organism evidence="2 3">
    <name type="scientific">Ezakiella coagulans</name>
    <dbReference type="NCBI Taxonomy" id="46507"/>
    <lineage>
        <taxon>Bacteria</taxon>
        <taxon>Bacillati</taxon>
        <taxon>Bacillota</taxon>
        <taxon>Tissierellia</taxon>
        <taxon>Ezakiella</taxon>
    </lineage>
</organism>
<dbReference type="InterPro" id="IPR038136">
    <property type="entry name" value="CofD-like_dom_sf"/>
</dbReference>
<comment type="caution">
    <text evidence="2">The sequence shown here is derived from an EMBL/GenBank/DDBJ whole genome shotgun (WGS) entry which is preliminary data.</text>
</comment>